<evidence type="ECO:0000256" key="4">
    <source>
        <dbReference type="ARBA" id="ARBA00023239"/>
    </source>
</evidence>
<feature type="modified residue" description="N6-(pyridoxal phosphate)lysine" evidence="5">
    <location>
        <position position="207"/>
    </location>
</feature>
<gene>
    <name evidence="7" type="ORF">NBR_LOCUS16929</name>
</gene>
<sequence>MSVKPASQYTTKVSNSAQCIDLRSDTVTLPSAEMKKAIVEAVLGDDVYGEDETVNQLESRCAELFCKESAIFVASGTMGNLLAIMAHCQRGDEIIVGRHNHIHRVSATTIDVGSDGTMKIQDIEEAIRVADNHMPITRLICLESTHNFSGGRVLPLEYLKSVNELASRHNLSVHLDGARIYNAAVALNVKVSDIAQYADSVMMCFSKGLGAPVGSILALGGGWRQAGILAAAAHVALDHAEETIRRDHANAKKLALGLNERTPSNLKNRISACENEITNMVLLECNSGISPTQVQQFFHSHGVLVMAFDSKRIRIVLNWGVTEADVDRALNVYSAFVDSISIS</sequence>
<evidence type="ECO:0000313" key="9">
    <source>
        <dbReference type="WBParaSite" id="NBR_0001692801-mRNA-1"/>
    </source>
</evidence>
<dbReference type="InterPro" id="IPR001597">
    <property type="entry name" value="ArAA_b-elim_lyase/Thr_aldolase"/>
</dbReference>
<evidence type="ECO:0000256" key="1">
    <source>
        <dbReference type="ARBA" id="ARBA00001933"/>
    </source>
</evidence>
<dbReference type="InterPro" id="IPR015424">
    <property type="entry name" value="PyrdxlP-dep_Trfase"/>
</dbReference>
<evidence type="ECO:0000256" key="3">
    <source>
        <dbReference type="ARBA" id="ARBA00022898"/>
    </source>
</evidence>
<comment type="similarity">
    <text evidence="2">Belongs to the threonine aldolase family.</text>
</comment>
<dbReference type="PIRSF" id="PIRSF017617">
    <property type="entry name" value="Thr_aldolase"/>
    <property type="match status" value="1"/>
</dbReference>
<dbReference type="Proteomes" id="UP000271162">
    <property type="component" value="Unassembled WGS sequence"/>
</dbReference>
<feature type="domain" description="Aromatic amino acid beta-eliminating lyase/threonine aldolase" evidence="6">
    <location>
        <begin position="21"/>
        <end position="261"/>
    </location>
</feature>
<reference evidence="7 8" key="2">
    <citation type="submission" date="2018-11" db="EMBL/GenBank/DDBJ databases">
        <authorList>
            <consortium name="Pathogen Informatics"/>
        </authorList>
    </citation>
    <scope>NUCLEOTIDE SEQUENCE [LARGE SCALE GENOMIC DNA]</scope>
</reference>
<dbReference type="NCBIfam" id="NF041359">
    <property type="entry name" value="GntG_guanitoxin"/>
    <property type="match status" value="1"/>
</dbReference>
<protein>
    <submittedName>
        <fullName evidence="9">Beta_elim_lyase domain-containing protein</fullName>
    </submittedName>
</protein>
<dbReference type="Gene3D" id="3.40.640.10">
    <property type="entry name" value="Type I PLP-dependent aspartate aminotransferase-like (Major domain)"/>
    <property type="match status" value="1"/>
</dbReference>
<dbReference type="EMBL" id="UYSL01022470">
    <property type="protein sequence ID" value="VDL80532.1"/>
    <property type="molecule type" value="Genomic_DNA"/>
</dbReference>
<proteinExistence type="inferred from homology"/>
<dbReference type="InterPro" id="IPR023603">
    <property type="entry name" value="Low_specificity_L-TA-like"/>
</dbReference>
<dbReference type="Gene3D" id="3.90.1150.10">
    <property type="entry name" value="Aspartate Aminotransferase, domain 1"/>
    <property type="match status" value="1"/>
</dbReference>
<reference evidence="9" key="1">
    <citation type="submission" date="2017-02" db="UniProtKB">
        <authorList>
            <consortium name="WormBaseParasite"/>
        </authorList>
    </citation>
    <scope>IDENTIFICATION</scope>
</reference>
<evidence type="ECO:0000313" key="7">
    <source>
        <dbReference type="EMBL" id="VDL80532.1"/>
    </source>
</evidence>
<dbReference type="AlphaFoldDB" id="A0A0N4YJ11"/>
<dbReference type="InterPro" id="IPR015422">
    <property type="entry name" value="PyrdxlP-dep_Trfase_small"/>
</dbReference>
<dbReference type="GO" id="GO:0005829">
    <property type="term" value="C:cytosol"/>
    <property type="evidence" value="ECO:0007669"/>
    <property type="project" value="TreeGrafter"/>
</dbReference>
<evidence type="ECO:0000256" key="5">
    <source>
        <dbReference type="PIRSR" id="PIRSR017617-1"/>
    </source>
</evidence>
<dbReference type="PANTHER" id="PTHR48097:SF9">
    <property type="entry name" value="L-THREONINE ALDOLASE"/>
    <property type="match status" value="1"/>
</dbReference>
<evidence type="ECO:0000259" key="6">
    <source>
        <dbReference type="Pfam" id="PF01212"/>
    </source>
</evidence>
<dbReference type="WBParaSite" id="NBR_0001692801-mRNA-1">
    <property type="protein sequence ID" value="NBR_0001692801-mRNA-1"/>
    <property type="gene ID" value="NBR_0001692801"/>
</dbReference>
<name>A0A0N4YJ11_NIPBR</name>
<evidence type="ECO:0000313" key="8">
    <source>
        <dbReference type="Proteomes" id="UP000271162"/>
    </source>
</evidence>
<dbReference type="SUPFAM" id="SSF53383">
    <property type="entry name" value="PLP-dependent transferases"/>
    <property type="match status" value="1"/>
</dbReference>
<dbReference type="FunFam" id="3.40.640.10:FF:000030">
    <property type="entry name" value="Low-specificity L-threonine aldolase"/>
    <property type="match status" value="1"/>
</dbReference>
<dbReference type="InterPro" id="IPR015421">
    <property type="entry name" value="PyrdxlP-dep_Trfase_major"/>
</dbReference>
<comment type="cofactor">
    <cofactor evidence="1">
        <name>pyridoxal 5'-phosphate</name>
        <dbReference type="ChEBI" id="CHEBI:597326"/>
    </cofactor>
</comment>
<organism evidence="9">
    <name type="scientific">Nippostrongylus brasiliensis</name>
    <name type="common">Rat hookworm</name>
    <dbReference type="NCBI Taxonomy" id="27835"/>
    <lineage>
        <taxon>Eukaryota</taxon>
        <taxon>Metazoa</taxon>
        <taxon>Ecdysozoa</taxon>
        <taxon>Nematoda</taxon>
        <taxon>Chromadorea</taxon>
        <taxon>Rhabditida</taxon>
        <taxon>Rhabditina</taxon>
        <taxon>Rhabditomorpha</taxon>
        <taxon>Strongyloidea</taxon>
        <taxon>Heligmosomidae</taxon>
        <taxon>Nippostrongylus</taxon>
    </lineage>
</organism>
<keyword evidence="8" id="KW-1185">Reference proteome</keyword>
<dbReference type="GO" id="GO:0008732">
    <property type="term" value="F:L-allo-threonine aldolase activity"/>
    <property type="evidence" value="ECO:0007669"/>
    <property type="project" value="TreeGrafter"/>
</dbReference>
<accession>A0A0N4YJ11</accession>
<keyword evidence="4" id="KW-0456">Lyase</keyword>
<dbReference type="STRING" id="27835.A0A0N4YJ11"/>
<dbReference type="Pfam" id="PF01212">
    <property type="entry name" value="Beta_elim_lyase"/>
    <property type="match status" value="1"/>
</dbReference>
<dbReference type="GO" id="GO:0006545">
    <property type="term" value="P:glycine biosynthetic process"/>
    <property type="evidence" value="ECO:0007669"/>
    <property type="project" value="TreeGrafter"/>
</dbReference>
<evidence type="ECO:0000256" key="2">
    <source>
        <dbReference type="ARBA" id="ARBA00006966"/>
    </source>
</evidence>
<dbReference type="PANTHER" id="PTHR48097">
    <property type="entry name" value="L-THREONINE ALDOLASE-RELATED"/>
    <property type="match status" value="1"/>
</dbReference>
<keyword evidence="3" id="KW-0663">Pyridoxal phosphate</keyword>
<dbReference type="GO" id="GO:0006567">
    <property type="term" value="P:L-threonine catabolic process"/>
    <property type="evidence" value="ECO:0007669"/>
    <property type="project" value="TreeGrafter"/>
</dbReference>